<accession>A0A8S9P623</accession>
<comment type="caution">
    <text evidence="2">The sequence shown here is derived from an EMBL/GenBank/DDBJ whole genome shotgun (WGS) entry which is preliminary data.</text>
</comment>
<evidence type="ECO:0000313" key="2">
    <source>
        <dbReference type="EMBL" id="KAF3511516.1"/>
    </source>
</evidence>
<dbReference type="AlphaFoldDB" id="A0A8S9P623"/>
<organism evidence="2 3">
    <name type="scientific">Brassica cretica</name>
    <name type="common">Mustard</name>
    <dbReference type="NCBI Taxonomy" id="69181"/>
    <lineage>
        <taxon>Eukaryota</taxon>
        <taxon>Viridiplantae</taxon>
        <taxon>Streptophyta</taxon>
        <taxon>Embryophyta</taxon>
        <taxon>Tracheophyta</taxon>
        <taxon>Spermatophyta</taxon>
        <taxon>Magnoliopsida</taxon>
        <taxon>eudicotyledons</taxon>
        <taxon>Gunneridae</taxon>
        <taxon>Pentapetalae</taxon>
        <taxon>rosids</taxon>
        <taxon>malvids</taxon>
        <taxon>Brassicales</taxon>
        <taxon>Brassicaceae</taxon>
        <taxon>Brassiceae</taxon>
        <taxon>Brassica</taxon>
    </lineage>
</organism>
<dbReference type="EMBL" id="QGKX02001521">
    <property type="protein sequence ID" value="KAF3511516.1"/>
    <property type="molecule type" value="Genomic_DNA"/>
</dbReference>
<keyword evidence="1" id="KW-0812">Transmembrane</keyword>
<name>A0A8S9P623_BRACR</name>
<evidence type="ECO:0000313" key="3">
    <source>
        <dbReference type="Proteomes" id="UP000712600"/>
    </source>
</evidence>
<evidence type="ECO:0000256" key="1">
    <source>
        <dbReference type="SAM" id="Phobius"/>
    </source>
</evidence>
<keyword evidence="1" id="KW-0472">Membrane</keyword>
<sequence>MFIKLSSTTGEAIVVVIHAIGNVSSKIQGILGCAPCLLGYISFPGICSSKRNRDRSCAAKVIAVASWARISLNCCAADRVPTSLSVKKRIIILSYILIVMPVFARGSAAVFVYGQPGAEAIMADQMMSDQSKLGGYGQRTYRTTF</sequence>
<proteinExistence type="predicted"/>
<feature type="transmembrane region" description="Helical" evidence="1">
    <location>
        <begin position="90"/>
        <end position="113"/>
    </location>
</feature>
<protein>
    <submittedName>
        <fullName evidence="2">Uncharacterized protein</fullName>
    </submittedName>
</protein>
<reference evidence="2" key="1">
    <citation type="submission" date="2019-12" db="EMBL/GenBank/DDBJ databases">
        <title>Genome sequencing and annotation of Brassica cretica.</title>
        <authorList>
            <person name="Studholme D.J."/>
            <person name="Sarris P."/>
        </authorList>
    </citation>
    <scope>NUCLEOTIDE SEQUENCE</scope>
    <source>
        <strain evidence="2">PFS-109/04</strain>
        <tissue evidence="2">Leaf</tissue>
    </source>
</reference>
<dbReference type="Proteomes" id="UP000712600">
    <property type="component" value="Unassembled WGS sequence"/>
</dbReference>
<keyword evidence="1" id="KW-1133">Transmembrane helix</keyword>
<gene>
    <name evidence="2" type="ORF">F2Q69_00004519</name>
</gene>